<accession>A0A9P0MAM6</accession>
<reference evidence="1" key="1">
    <citation type="submission" date="2022-03" db="EMBL/GenBank/DDBJ databases">
        <authorList>
            <person name="Sayadi A."/>
        </authorList>
    </citation>
    <scope>NUCLEOTIDE SEQUENCE</scope>
</reference>
<dbReference type="EMBL" id="CAKOFQ010007839">
    <property type="protein sequence ID" value="CAH2008925.1"/>
    <property type="molecule type" value="Genomic_DNA"/>
</dbReference>
<protein>
    <submittedName>
        <fullName evidence="1">Uncharacterized protein</fullName>
    </submittedName>
</protein>
<keyword evidence="2" id="KW-1185">Reference proteome</keyword>
<sequence>MLSEMAALGEFCECLKNCADKLEADIRININEFHNMVTEGVVDEVKLALDKAKDYHYKEIIRFMEDVVNNVRKIMLHEQEIRRLQRQEQMTDEERKRHSYVRRQIKAFNGSDKYKHDISSKDPDGTG</sequence>
<gene>
    <name evidence="1" type="ORF">ACAOBT_LOCUS30508</name>
</gene>
<dbReference type="AlphaFoldDB" id="A0A9P0MAM6"/>
<organism evidence="1 2">
    <name type="scientific">Acanthoscelides obtectus</name>
    <name type="common">Bean weevil</name>
    <name type="synonym">Bruchus obtectus</name>
    <dbReference type="NCBI Taxonomy" id="200917"/>
    <lineage>
        <taxon>Eukaryota</taxon>
        <taxon>Metazoa</taxon>
        <taxon>Ecdysozoa</taxon>
        <taxon>Arthropoda</taxon>
        <taxon>Hexapoda</taxon>
        <taxon>Insecta</taxon>
        <taxon>Pterygota</taxon>
        <taxon>Neoptera</taxon>
        <taxon>Endopterygota</taxon>
        <taxon>Coleoptera</taxon>
        <taxon>Polyphaga</taxon>
        <taxon>Cucujiformia</taxon>
        <taxon>Chrysomeloidea</taxon>
        <taxon>Chrysomelidae</taxon>
        <taxon>Bruchinae</taxon>
        <taxon>Bruchini</taxon>
        <taxon>Acanthoscelides</taxon>
    </lineage>
</organism>
<comment type="caution">
    <text evidence="1">The sequence shown here is derived from an EMBL/GenBank/DDBJ whole genome shotgun (WGS) entry which is preliminary data.</text>
</comment>
<evidence type="ECO:0000313" key="2">
    <source>
        <dbReference type="Proteomes" id="UP001152888"/>
    </source>
</evidence>
<dbReference type="OrthoDB" id="6779030at2759"/>
<evidence type="ECO:0000313" key="1">
    <source>
        <dbReference type="EMBL" id="CAH2008925.1"/>
    </source>
</evidence>
<name>A0A9P0MAM6_ACAOB</name>
<proteinExistence type="predicted"/>
<dbReference type="Proteomes" id="UP001152888">
    <property type="component" value="Unassembled WGS sequence"/>
</dbReference>